<dbReference type="PROSITE" id="PS51782">
    <property type="entry name" value="LYSM"/>
    <property type="match status" value="1"/>
</dbReference>
<feature type="chain" id="PRO_5021363515" evidence="8">
    <location>
        <begin position="40"/>
        <end position="280"/>
    </location>
</feature>
<evidence type="ECO:0000256" key="4">
    <source>
        <dbReference type="ARBA" id="ARBA00022737"/>
    </source>
</evidence>
<sequence>MTSSRGRHRRPSTHRVERAVVVTGASAVLPLLAALPSHAAEKSQTAAATTVSQQRAASAAPAPASAAEQSAPSHQQVTHEVTAGDTLSGIGEEHDVHWQDVCEANDHKIEDCRLIYPGQEFVIPKVNAKVAATQPRSSDSASSRTVAAAPAPAPAPAPAAASSPAQQAVDFALQQLGKPYIWGATGPHSYDCSGLIQAAYGHADVNIPRVTTKQARAGTPVALSQLRPGDLVLFSHRSHNDHVGLYIGNGKMIHAPKSNDVVKISDIHSQGATPHGVRVA</sequence>
<evidence type="ECO:0000256" key="8">
    <source>
        <dbReference type="SAM" id="SignalP"/>
    </source>
</evidence>
<organism evidence="11 12">
    <name type="scientific">Streptomyces spinoverrucosus</name>
    <dbReference type="NCBI Taxonomy" id="284043"/>
    <lineage>
        <taxon>Bacteria</taxon>
        <taxon>Bacillati</taxon>
        <taxon>Actinomycetota</taxon>
        <taxon>Actinomycetes</taxon>
        <taxon>Kitasatosporales</taxon>
        <taxon>Streptomycetaceae</taxon>
        <taxon>Streptomyces</taxon>
    </lineage>
</organism>
<dbReference type="InterPro" id="IPR018392">
    <property type="entry name" value="LysM"/>
</dbReference>
<protein>
    <submittedName>
        <fullName evidence="11">Uncharacterized protein</fullName>
    </submittedName>
</protein>
<keyword evidence="12" id="KW-1185">Reference proteome</keyword>
<comment type="similarity">
    <text evidence="1">Belongs to the peptidase C40 family.</text>
</comment>
<feature type="domain" description="NlpC/P60" evidence="10">
    <location>
        <begin position="162"/>
        <end position="280"/>
    </location>
</feature>
<dbReference type="Pfam" id="PF01476">
    <property type="entry name" value="LysM"/>
    <property type="match status" value="1"/>
</dbReference>
<evidence type="ECO:0000259" key="10">
    <source>
        <dbReference type="PROSITE" id="PS51935"/>
    </source>
</evidence>
<feature type="signal peptide" evidence="8">
    <location>
        <begin position="1"/>
        <end position="39"/>
    </location>
</feature>
<evidence type="ECO:0000256" key="5">
    <source>
        <dbReference type="ARBA" id="ARBA00022801"/>
    </source>
</evidence>
<feature type="compositionally biased region" description="Polar residues" evidence="7">
    <location>
        <begin position="134"/>
        <end position="145"/>
    </location>
</feature>
<evidence type="ECO:0000256" key="1">
    <source>
        <dbReference type="ARBA" id="ARBA00007074"/>
    </source>
</evidence>
<comment type="caution">
    <text evidence="11">The sequence shown here is derived from an EMBL/GenBank/DDBJ whole genome shotgun (WGS) entry which is preliminary data.</text>
</comment>
<dbReference type="Gene3D" id="3.90.1720.10">
    <property type="entry name" value="endopeptidase domain like (from Nostoc punctiforme)"/>
    <property type="match status" value="1"/>
</dbReference>
<dbReference type="PROSITE" id="PS51935">
    <property type="entry name" value="NLPC_P60"/>
    <property type="match status" value="1"/>
</dbReference>
<dbReference type="EMBL" id="BJND01000075">
    <property type="protein sequence ID" value="GEC09585.1"/>
    <property type="molecule type" value="Genomic_DNA"/>
</dbReference>
<dbReference type="Proteomes" id="UP000317881">
    <property type="component" value="Unassembled WGS sequence"/>
</dbReference>
<dbReference type="InterPro" id="IPR036779">
    <property type="entry name" value="LysM_dom_sf"/>
</dbReference>
<dbReference type="InterPro" id="IPR038765">
    <property type="entry name" value="Papain-like_cys_pep_sf"/>
</dbReference>
<evidence type="ECO:0000256" key="2">
    <source>
        <dbReference type="ARBA" id="ARBA00022670"/>
    </source>
</evidence>
<dbReference type="InterPro" id="IPR000064">
    <property type="entry name" value="NLP_P60_dom"/>
</dbReference>
<dbReference type="Pfam" id="PF00877">
    <property type="entry name" value="NLPC_P60"/>
    <property type="match status" value="1"/>
</dbReference>
<dbReference type="AlphaFoldDB" id="A0A4Y3VU26"/>
<evidence type="ECO:0000256" key="6">
    <source>
        <dbReference type="ARBA" id="ARBA00022807"/>
    </source>
</evidence>
<keyword evidence="6" id="KW-0788">Thiol protease</keyword>
<keyword evidence="3 8" id="KW-0732">Signal</keyword>
<feature type="region of interest" description="Disordered" evidence="7">
    <location>
        <begin position="45"/>
        <end position="81"/>
    </location>
</feature>
<evidence type="ECO:0000256" key="7">
    <source>
        <dbReference type="SAM" id="MobiDB-lite"/>
    </source>
</evidence>
<dbReference type="GO" id="GO:0008234">
    <property type="term" value="F:cysteine-type peptidase activity"/>
    <property type="evidence" value="ECO:0007669"/>
    <property type="project" value="UniProtKB-KW"/>
</dbReference>
<dbReference type="InterPro" id="IPR051202">
    <property type="entry name" value="Peptidase_C40"/>
</dbReference>
<proteinExistence type="inferred from homology"/>
<dbReference type="Gene3D" id="3.10.350.10">
    <property type="entry name" value="LysM domain"/>
    <property type="match status" value="1"/>
</dbReference>
<dbReference type="PANTHER" id="PTHR47053:SF1">
    <property type="entry name" value="MUREIN DD-ENDOPEPTIDASE MEPH-RELATED"/>
    <property type="match status" value="1"/>
</dbReference>
<keyword evidence="4" id="KW-0677">Repeat</keyword>
<dbReference type="CDD" id="cd00118">
    <property type="entry name" value="LysM"/>
    <property type="match status" value="1"/>
</dbReference>
<dbReference type="SMART" id="SM00257">
    <property type="entry name" value="LysM"/>
    <property type="match status" value="1"/>
</dbReference>
<name>A0A4Y3VU26_9ACTN</name>
<dbReference type="SUPFAM" id="SSF54001">
    <property type="entry name" value="Cysteine proteinases"/>
    <property type="match status" value="1"/>
</dbReference>
<feature type="compositionally biased region" description="Low complexity" evidence="7">
    <location>
        <begin position="52"/>
        <end position="76"/>
    </location>
</feature>
<keyword evidence="5" id="KW-0378">Hydrolase</keyword>
<evidence type="ECO:0000256" key="3">
    <source>
        <dbReference type="ARBA" id="ARBA00022729"/>
    </source>
</evidence>
<feature type="region of interest" description="Disordered" evidence="7">
    <location>
        <begin position="133"/>
        <end position="162"/>
    </location>
</feature>
<dbReference type="PANTHER" id="PTHR47053">
    <property type="entry name" value="MUREIN DD-ENDOPEPTIDASE MEPH-RELATED"/>
    <property type="match status" value="1"/>
</dbReference>
<evidence type="ECO:0000313" key="12">
    <source>
        <dbReference type="Proteomes" id="UP000317881"/>
    </source>
</evidence>
<dbReference type="GO" id="GO:0006508">
    <property type="term" value="P:proteolysis"/>
    <property type="evidence" value="ECO:0007669"/>
    <property type="project" value="UniProtKB-KW"/>
</dbReference>
<feature type="domain" description="LysM" evidence="9">
    <location>
        <begin position="77"/>
        <end position="123"/>
    </location>
</feature>
<evidence type="ECO:0000313" key="11">
    <source>
        <dbReference type="EMBL" id="GEC09585.1"/>
    </source>
</evidence>
<accession>A0A4Y3VU26</accession>
<reference evidence="11 12" key="1">
    <citation type="submission" date="2019-06" db="EMBL/GenBank/DDBJ databases">
        <title>Whole genome shotgun sequence of Streptomyces spinoverrucosus NBRC 14228.</title>
        <authorList>
            <person name="Hosoyama A."/>
            <person name="Uohara A."/>
            <person name="Ohji S."/>
            <person name="Ichikawa N."/>
        </authorList>
    </citation>
    <scope>NUCLEOTIDE SEQUENCE [LARGE SCALE GENOMIC DNA]</scope>
    <source>
        <strain evidence="11 12">NBRC 14228</strain>
    </source>
</reference>
<dbReference type="SUPFAM" id="SSF54106">
    <property type="entry name" value="LysM domain"/>
    <property type="match status" value="1"/>
</dbReference>
<evidence type="ECO:0000259" key="9">
    <source>
        <dbReference type="PROSITE" id="PS51782"/>
    </source>
</evidence>
<gene>
    <name evidence="11" type="ORF">SSP24_72400</name>
</gene>
<keyword evidence="2" id="KW-0645">Protease</keyword>